<evidence type="ECO:0000313" key="11">
    <source>
        <dbReference type="Proteomes" id="UP000198836"/>
    </source>
</evidence>
<evidence type="ECO:0000256" key="3">
    <source>
        <dbReference type="ARBA" id="ARBA00022692"/>
    </source>
</evidence>
<dbReference type="InterPro" id="IPR046483">
    <property type="entry name" value="DUF6576"/>
</dbReference>
<evidence type="ECO:0000256" key="7">
    <source>
        <dbReference type="SAM" id="Phobius"/>
    </source>
</evidence>
<keyword evidence="5 7" id="KW-1133">Transmembrane helix</keyword>
<protein>
    <submittedName>
        <fullName evidence="10">Membrane associated serine protease, rhomboid family</fullName>
    </submittedName>
</protein>
<name>A0A1I0TGG1_9SPHI</name>
<feature type="domain" description="DUF6576" evidence="9">
    <location>
        <begin position="257"/>
        <end position="288"/>
    </location>
</feature>
<feature type="transmembrane region" description="Helical" evidence="7">
    <location>
        <begin position="20"/>
        <end position="42"/>
    </location>
</feature>
<feature type="domain" description="Peptidase S54 rhomboid" evidence="8">
    <location>
        <begin position="68"/>
        <end position="217"/>
    </location>
</feature>
<dbReference type="Pfam" id="PF01694">
    <property type="entry name" value="Rhomboid"/>
    <property type="match status" value="1"/>
</dbReference>
<dbReference type="GO" id="GO:0006508">
    <property type="term" value="P:proteolysis"/>
    <property type="evidence" value="ECO:0007669"/>
    <property type="project" value="UniProtKB-KW"/>
</dbReference>
<evidence type="ECO:0000256" key="1">
    <source>
        <dbReference type="ARBA" id="ARBA00004141"/>
    </source>
</evidence>
<dbReference type="STRING" id="332999.SAMN04488511_109182"/>
<dbReference type="Pfam" id="PF20216">
    <property type="entry name" value="DUF6576"/>
    <property type="match status" value="1"/>
</dbReference>
<evidence type="ECO:0000256" key="2">
    <source>
        <dbReference type="ARBA" id="ARBA00009045"/>
    </source>
</evidence>
<keyword evidence="4" id="KW-0378">Hydrolase</keyword>
<dbReference type="GO" id="GO:0016020">
    <property type="term" value="C:membrane"/>
    <property type="evidence" value="ECO:0007669"/>
    <property type="project" value="UniProtKB-SubCell"/>
</dbReference>
<feature type="transmembrane region" description="Helical" evidence="7">
    <location>
        <begin position="116"/>
        <end position="136"/>
    </location>
</feature>
<evidence type="ECO:0000313" key="10">
    <source>
        <dbReference type="EMBL" id="SFA50807.1"/>
    </source>
</evidence>
<dbReference type="SUPFAM" id="SSF144091">
    <property type="entry name" value="Rhomboid-like"/>
    <property type="match status" value="1"/>
</dbReference>
<dbReference type="OrthoDB" id="680602at2"/>
<gene>
    <name evidence="10" type="ORF">SAMN04488511_109182</name>
</gene>
<reference evidence="11" key="1">
    <citation type="submission" date="2016-10" db="EMBL/GenBank/DDBJ databases">
        <authorList>
            <person name="Varghese N."/>
            <person name="Submissions S."/>
        </authorList>
    </citation>
    <scope>NUCLEOTIDE SEQUENCE [LARGE SCALE GENOMIC DNA]</scope>
    <source>
        <strain evidence="11">DSM 18130</strain>
    </source>
</reference>
<dbReference type="EMBL" id="FOJM01000009">
    <property type="protein sequence ID" value="SFA50807.1"/>
    <property type="molecule type" value="Genomic_DNA"/>
</dbReference>
<comment type="similarity">
    <text evidence="2">Belongs to the peptidase S54 family.</text>
</comment>
<dbReference type="GO" id="GO:0004252">
    <property type="term" value="F:serine-type endopeptidase activity"/>
    <property type="evidence" value="ECO:0007669"/>
    <property type="project" value="InterPro"/>
</dbReference>
<dbReference type="PANTHER" id="PTHR43731">
    <property type="entry name" value="RHOMBOID PROTEASE"/>
    <property type="match status" value="1"/>
</dbReference>
<evidence type="ECO:0000256" key="4">
    <source>
        <dbReference type="ARBA" id="ARBA00022801"/>
    </source>
</evidence>
<evidence type="ECO:0000256" key="6">
    <source>
        <dbReference type="ARBA" id="ARBA00023136"/>
    </source>
</evidence>
<dbReference type="AlphaFoldDB" id="A0A1I0TGG1"/>
<dbReference type="Proteomes" id="UP000198836">
    <property type="component" value="Unassembled WGS sequence"/>
</dbReference>
<accession>A0A1I0TGG1</accession>
<keyword evidence="11" id="KW-1185">Reference proteome</keyword>
<proteinExistence type="inferred from homology"/>
<feature type="transmembrane region" description="Helical" evidence="7">
    <location>
        <begin position="181"/>
        <end position="199"/>
    </location>
</feature>
<dbReference type="InterPro" id="IPR022764">
    <property type="entry name" value="Peptidase_S54_rhomboid_dom"/>
</dbReference>
<dbReference type="RefSeq" id="WP_090984116.1">
    <property type="nucleotide sequence ID" value="NZ_FOJM01000009.1"/>
</dbReference>
<feature type="transmembrane region" description="Helical" evidence="7">
    <location>
        <begin position="87"/>
        <end position="109"/>
    </location>
</feature>
<comment type="subcellular location">
    <subcellularLocation>
        <location evidence="1">Membrane</location>
        <topology evidence="1">Multi-pass membrane protein</topology>
    </subcellularLocation>
</comment>
<keyword evidence="10" id="KW-0645">Protease</keyword>
<organism evidence="10 11">
    <name type="scientific">Pedobacter suwonensis</name>
    <dbReference type="NCBI Taxonomy" id="332999"/>
    <lineage>
        <taxon>Bacteria</taxon>
        <taxon>Pseudomonadati</taxon>
        <taxon>Bacteroidota</taxon>
        <taxon>Sphingobacteriia</taxon>
        <taxon>Sphingobacteriales</taxon>
        <taxon>Sphingobacteriaceae</taxon>
        <taxon>Pedobacter</taxon>
    </lineage>
</organism>
<keyword evidence="3 7" id="KW-0812">Transmembrane</keyword>
<dbReference type="InterPro" id="IPR050925">
    <property type="entry name" value="Rhomboid_protease_S54"/>
</dbReference>
<evidence type="ECO:0000259" key="8">
    <source>
        <dbReference type="Pfam" id="PF01694"/>
    </source>
</evidence>
<dbReference type="Gene3D" id="1.20.1540.10">
    <property type="entry name" value="Rhomboid-like"/>
    <property type="match status" value="1"/>
</dbReference>
<dbReference type="InterPro" id="IPR035952">
    <property type="entry name" value="Rhomboid-like_sf"/>
</dbReference>
<evidence type="ECO:0000259" key="9">
    <source>
        <dbReference type="Pfam" id="PF20216"/>
    </source>
</evidence>
<keyword evidence="6 7" id="KW-0472">Membrane</keyword>
<dbReference type="PANTHER" id="PTHR43731:SF14">
    <property type="entry name" value="PRESENILIN-ASSOCIATED RHOMBOID-LIKE PROTEIN, MITOCHONDRIAL"/>
    <property type="match status" value="1"/>
</dbReference>
<feature type="transmembrane region" description="Helical" evidence="7">
    <location>
        <begin position="142"/>
        <end position="169"/>
    </location>
</feature>
<evidence type="ECO:0000256" key="5">
    <source>
        <dbReference type="ARBA" id="ARBA00022989"/>
    </source>
</evidence>
<sequence length="289" mass="32320">MNNTFKDLKYKVFQSGNPLFFYIGINVILFLVTAIIGVVVFLGRIPVDTNLWIREYVGLPASLPKLPERFYTLFTYMFFHDGILHDGILHILFNMLGLFWFGNIFMNFLKSRQFHFVYLAGGLFGGLFALAVLNIFPVYADGLAGVTIIGASAAVMAIIFAAATLVPNYSIMLLFFGEVKIKWIAIVYFILDFIAIGSVNAGGSLAHIGGALLGFTFIKSLQNGRDWSKIFERKPKLKVVRNEKPVKKPEFKGGVTQQEIDAILDKISTSGYDKLTTVEKEKLFKASKD</sequence>